<dbReference type="Proteomes" id="UP001496674">
    <property type="component" value="Chromosome"/>
</dbReference>
<dbReference type="PANTHER" id="PTHR46797">
    <property type="entry name" value="HTH-TYPE TRANSCRIPTIONAL REGULATOR"/>
    <property type="match status" value="1"/>
</dbReference>
<dbReference type="Pfam" id="PF01381">
    <property type="entry name" value="HTH_3"/>
    <property type="match status" value="1"/>
</dbReference>
<dbReference type="PROSITE" id="PS50943">
    <property type="entry name" value="HTH_CROC1"/>
    <property type="match status" value="1"/>
</dbReference>
<name>A0ABN6ZAZ8_9BACE</name>
<dbReference type="SUPFAM" id="SSF47413">
    <property type="entry name" value="lambda repressor-like DNA-binding domains"/>
    <property type="match status" value="1"/>
</dbReference>
<dbReference type="PANTHER" id="PTHR46797:SF1">
    <property type="entry name" value="METHYLPHOSPHONATE SYNTHASE"/>
    <property type="match status" value="1"/>
</dbReference>
<keyword evidence="4" id="KW-1185">Reference proteome</keyword>
<feature type="domain" description="HTH cro/C1-type" evidence="2">
    <location>
        <begin position="17"/>
        <end position="71"/>
    </location>
</feature>
<keyword evidence="1" id="KW-0238">DNA-binding</keyword>
<dbReference type="SMART" id="SM00530">
    <property type="entry name" value="HTH_XRE"/>
    <property type="match status" value="1"/>
</dbReference>
<dbReference type="CDD" id="cd00093">
    <property type="entry name" value="HTH_XRE"/>
    <property type="match status" value="1"/>
</dbReference>
<evidence type="ECO:0000313" key="4">
    <source>
        <dbReference type="Proteomes" id="UP001496674"/>
    </source>
</evidence>
<dbReference type="InterPro" id="IPR050807">
    <property type="entry name" value="TransReg_Diox_bact_type"/>
</dbReference>
<dbReference type="RefSeq" id="WP_353330650.1">
    <property type="nucleotide sequence ID" value="NZ_AP028055.1"/>
</dbReference>
<accession>A0ABN6ZAZ8</accession>
<protein>
    <submittedName>
        <fullName evidence="3">Transcriptional regulator</fullName>
    </submittedName>
</protein>
<dbReference type="InterPro" id="IPR001387">
    <property type="entry name" value="Cro/C1-type_HTH"/>
</dbReference>
<dbReference type="EMBL" id="AP028055">
    <property type="protein sequence ID" value="BEG99818.1"/>
    <property type="molecule type" value="Genomic_DNA"/>
</dbReference>
<proteinExistence type="predicted"/>
<dbReference type="Gene3D" id="1.10.260.40">
    <property type="entry name" value="lambda repressor-like DNA-binding domains"/>
    <property type="match status" value="1"/>
</dbReference>
<evidence type="ECO:0000313" key="3">
    <source>
        <dbReference type="EMBL" id="BEG99818.1"/>
    </source>
</evidence>
<dbReference type="InterPro" id="IPR010982">
    <property type="entry name" value="Lambda_DNA-bd_dom_sf"/>
</dbReference>
<sequence>MNKSTHTKEYNLLLQLLYSLRLNAGFTQLELAKRMNVPQSYISKIENGERRIDIIELRSICHALNCDMVDFVKELQNRINESK</sequence>
<gene>
    <name evidence="3" type="ORF">BSYN_20830</name>
</gene>
<organism evidence="3 4">
    <name type="scientific">Bacteroides sedimenti</name>
    <dbReference type="NCBI Taxonomy" id="2136147"/>
    <lineage>
        <taxon>Bacteria</taxon>
        <taxon>Pseudomonadati</taxon>
        <taxon>Bacteroidota</taxon>
        <taxon>Bacteroidia</taxon>
        <taxon>Bacteroidales</taxon>
        <taxon>Bacteroidaceae</taxon>
        <taxon>Bacteroides</taxon>
    </lineage>
</organism>
<evidence type="ECO:0000259" key="2">
    <source>
        <dbReference type="PROSITE" id="PS50943"/>
    </source>
</evidence>
<reference evidence="3 4" key="1">
    <citation type="submission" date="2023-04" db="EMBL/GenBank/DDBJ databases">
        <title>Draft genome sequence of acteroides sedimenti strain YN3PY1.</title>
        <authorList>
            <person name="Yoshida N."/>
        </authorList>
    </citation>
    <scope>NUCLEOTIDE SEQUENCE [LARGE SCALE GENOMIC DNA]</scope>
    <source>
        <strain evidence="3 4">YN3PY1</strain>
    </source>
</reference>
<evidence type="ECO:0000256" key="1">
    <source>
        <dbReference type="ARBA" id="ARBA00023125"/>
    </source>
</evidence>